<dbReference type="PROSITE" id="PS50197">
    <property type="entry name" value="BEACH"/>
    <property type="match status" value="1"/>
</dbReference>
<dbReference type="InterPro" id="IPR017455">
    <property type="entry name" value="Znf_FYVE-rel"/>
</dbReference>
<evidence type="ECO:0000256" key="8">
    <source>
        <dbReference type="SAM" id="MobiDB-lite"/>
    </source>
</evidence>
<dbReference type="Pfam" id="PF01363">
    <property type="entry name" value="FYVE"/>
    <property type="match status" value="1"/>
</dbReference>
<dbReference type="Gene3D" id="1.10.1540.10">
    <property type="entry name" value="BEACH domain"/>
    <property type="match status" value="1"/>
</dbReference>
<evidence type="ECO:0000256" key="1">
    <source>
        <dbReference type="ARBA" id="ARBA00022574"/>
    </source>
</evidence>
<dbReference type="PROSITE" id="PS50294">
    <property type="entry name" value="WD_REPEATS_REGION"/>
    <property type="match status" value="1"/>
</dbReference>
<dbReference type="InterPro" id="IPR046851">
    <property type="entry name" value="NBCH_WD40"/>
</dbReference>
<dbReference type="Proteomes" id="UP000094527">
    <property type="component" value="Unassembled WGS sequence"/>
</dbReference>
<dbReference type="Gene3D" id="3.30.40.10">
    <property type="entry name" value="Zinc/RING finger domain, C3HC4 (zinc finger)"/>
    <property type="match status" value="1"/>
</dbReference>
<dbReference type="SMART" id="SM00064">
    <property type="entry name" value="FYVE"/>
    <property type="match status" value="1"/>
</dbReference>
<evidence type="ECO:0000259" key="9">
    <source>
        <dbReference type="PROSITE" id="PS50178"/>
    </source>
</evidence>
<feature type="domain" description="FYVE-type" evidence="9">
    <location>
        <begin position="705"/>
        <end position="765"/>
    </location>
</feature>
<dbReference type="Gene3D" id="2.130.10.10">
    <property type="entry name" value="YVTN repeat-like/Quinoprotein amine dehydrogenase"/>
    <property type="match status" value="1"/>
</dbReference>
<evidence type="ECO:0000259" key="10">
    <source>
        <dbReference type="PROSITE" id="PS50197"/>
    </source>
</evidence>
<evidence type="ECO:0000256" key="2">
    <source>
        <dbReference type="ARBA" id="ARBA00022723"/>
    </source>
</evidence>
<dbReference type="SMART" id="SM00320">
    <property type="entry name" value="WD40"/>
    <property type="match status" value="5"/>
</dbReference>
<feature type="domain" description="BEACH" evidence="10">
    <location>
        <begin position="1"/>
        <end position="275"/>
    </location>
</feature>
<dbReference type="InterPro" id="IPR036322">
    <property type="entry name" value="WD40_repeat_dom_sf"/>
</dbReference>
<evidence type="ECO:0000313" key="12">
    <source>
        <dbReference type="Proteomes" id="UP000094527"/>
    </source>
</evidence>
<name>A0A1D2NHM0_ORCCI</name>
<evidence type="ECO:0000256" key="4">
    <source>
        <dbReference type="ARBA" id="ARBA00022771"/>
    </source>
</evidence>
<dbReference type="InterPro" id="IPR051944">
    <property type="entry name" value="BEACH_domain_protein"/>
</dbReference>
<keyword evidence="12" id="KW-1185">Reference proteome</keyword>
<evidence type="ECO:0000256" key="7">
    <source>
        <dbReference type="PROSITE-ProRule" id="PRU00221"/>
    </source>
</evidence>
<dbReference type="SUPFAM" id="SSF50978">
    <property type="entry name" value="WD40 repeat-like"/>
    <property type="match status" value="1"/>
</dbReference>
<dbReference type="InterPro" id="IPR000306">
    <property type="entry name" value="Znf_FYVE"/>
</dbReference>
<dbReference type="AlphaFoldDB" id="A0A1D2NHM0"/>
<dbReference type="CDD" id="cd06071">
    <property type="entry name" value="Beach"/>
    <property type="match status" value="1"/>
</dbReference>
<protein>
    <submittedName>
        <fullName evidence="11">WD repeat and FYVE domain-containing protein 3</fullName>
    </submittedName>
</protein>
<dbReference type="PROSITE" id="PS00678">
    <property type="entry name" value="WD_REPEATS_1"/>
    <property type="match status" value="1"/>
</dbReference>
<proteinExistence type="predicted"/>
<dbReference type="OMA" id="KDWDDPQ"/>
<dbReference type="Pfam" id="PF20426">
    <property type="entry name" value="NBCH_WD40"/>
    <property type="match status" value="1"/>
</dbReference>
<dbReference type="PROSITE" id="PS50178">
    <property type="entry name" value="ZF_FYVE"/>
    <property type="match status" value="1"/>
</dbReference>
<comment type="caution">
    <text evidence="11">The sequence shown here is derived from an EMBL/GenBank/DDBJ whole genome shotgun (WGS) entry which is preliminary data.</text>
</comment>
<dbReference type="GO" id="GO:0008270">
    <property type="term" value="F:zinc ion binding"/>
    <property type="evidence" value="ECO:0007669"/>
    <property type="project" value="UniProtKB-KW"/>
</dbReference>
<dbReference type="OrthoDB" id="10018316at2759"/>
<dbReference type="PANTHER" id="PTHR46108">
    <property type="entry name" value="BLUE CHEESE"/>
    <property type="match status" value="1"/>
</dbReference>
<feature type="region of interest" description="Disordered" evidence="8">
    <location>
        <begin position="563"/>
        <end position="588"/>
    </location>
</feature>
<keyword evidence="1 7" id="KW-0853">WD repeat</keyword>
<dbReference type="PROSITE" id="PS50082">
    <property type="entry name" value="WD_REPEATS_2"/>
    <property type="match status" value="1"/>
</dbReference>
<gene>
    <name evidence="11" type="ORF">Ocin01_01934</name>
</gene>
<dbReference type="SMART" id="SM01026">
    <property type="entry name" value="Beach"/>
    <property type="match status" value="1"/>
</dbReference>
<dbReference type="SUPFAM" id="SSF57903">
    <property type="entry name" value="FYVE/PHD zinc finger"/>
    <property type="match status" value="1"/>
</dbReference>
<feature type="repeat" description="WD" evidence="7">
    <location>
        <begin position="430"/>
        <end position="471"/>
    </location>
</feature>
<accession>A0A1D2NHM0</accession>
<dbReference type="InterPro" id="IPR015943">
    <property type="entry name" value="WD40/YVTN_repeat-like_dom_sf"/>
</dbReference>
<keyword evidence="2" id="KW-0479">Metal-binding</keyword>
<dbReference type="InterPro" id="IPR000409">
    <property type="entry name" value="BEACH_dom"/>
</dbReference>
<dbReference type="PANTHER" id="PTHR46108:SF4">
    <property type="entry name" value="BLUE CHEESE"/>
    <property type="match status" value="1"/>
</dbReference>
<evidence type="ECO:0000256" key="3">
    <source>
        <dbReference type="ARBA" id="ARBA00022737"/>
    </source>
</evidence>
<organism evidence="11 12">
    <name type="scientific">Orchesella cincta</name>
    <name type="common">Springtail</name>
    <name type="synonym">Podura cincta</name>
    <dbReference type="NCBI Taxonomy" id="48709"/>
    <lineage>
        <taxon>Eukaryota</taxon>
        <taxon>Metazoa</taxon>
        <taxon>Ecdysozoa</taxon>
        <taxon>Arthropoda</taxon>
        <taxon>Hexapoda</taxon>
        <taxon>Collembola</taxon>
        <taxon>Entomobryomorpha</taxon>
        <taxon>Entomobryoidea</taxon>
        <taxon>Orchesellidae</taxon>
        <taxon>Orchesellinae</taxon>
        <taxon>Orchesella</taxon>
    </lineage>
</organism>
<evidence type="ECO:0000313" key="11">
    <source>
        <dbReference type="EMBL" id="ODN04747.1"/>
    </source>
</evidence>
<keyword evidence="4 6" id="KW-0863">Zinc-finger</keyword>
<dbReference type="CDD" id="cd15719">
    <property type="entry name" value="FYVE_WDFY3"/>
    <property type="match status" value="1"/>
</dbReference>
<dbReference type="InterPro" id="IPR036372">
    <property type="entry name" value="BEACH_dom_sf"/>
</dbReference>
<dbReference type="EMBL" id="LJIJ01000036">
    <property type="protein sequence ID" value="ODN04747.1"/>
    <property type="molecule type" value="Genomic_DNA"/>
</dbReference>
<dbReference type="Pfam" id="PF02138">
    <property type="entry name" value="Beach"/>
    <property type="match status" value="1"/>
</dbReference>
<dbReference type="STRING" id="48709.A0A1D2NHM0"/>
<dbReference type="InterPro" id="IPR011011">
    <property type="entry name" value="Znf_FYVE_PHD"/>
</dbReference>
<dbReference type="InterPro" id="IPR019775">
    <property type="entry name" value="WD40_repeat_CS"/>
</dbReference>
<dbReference type="InterPro" id="IPR001680">
    <property type="entry name" value="WD40_rpt"/>
</dbReference>
<keyword evidence="5" id="KW-0862">Zinc</keyword>
<reference evidence="11 12" key="1">
    <citation type="journal article" date="2016" name="Genome Biol. Evol.">
        <title>Gene Family Evolution Reflects Adaptation to Soil Environmental Stressors in the Genome of the Collembolan Orchesella cincta.</title>
        <authorList>
            <person name="Faddeeva-Vakhrusheva A."/>
            <person name="Derks M.F."/>
            <person name="Anvar S.Y."/>
            <person name="Agamennone V."/>
            <person name="Suring W."/>
            <person name="Smit S."/>
            <person name="van Straalen N.M."/>
            <person name="Roelofs D."/>
        </authorList>
    </citation>
    <scope>NUCLEOTIDE SEQUENCE [LARGE SCALE GENOMIC DNA]</scope>
    <source>
        <tissue evidence="11">Mixed pool</tissue>
    </source>
</reference>
<dbReference type="SUPFAM" id="SSF81837">
    <property type="entry name" value="BEACH domain"/>
    <property type="match status" value="1"/>
</dbReference>
<evidence type="ECO:0000256" key="6">
    <source>
        <dbReference type="PROSITE-ProRule" id="PRU00091"/>
    </source>
</evidence>
<dbReference type="InterPro" id="IPR013083">
    <property type="entry name" value="Znf_RING/FYVE/PHD"/>
</dbReference>
<evidence type="ECO:0000256" key="5">
    <source>
        <dbReference type="ARBA" id="ARBA00022833"/>
    </source>
</evidence>
<sequence length="772" mass="85337">MHLNTLAGRSYNDLMQYPVFPWILANYDSPYVDLSDPKMFRDLSKPMGAQTPGRLVQFVKRYKEWDDPHGETPPYHYGTHYSSAMIVCSYLVRMEPFAQHFLRLQGGHFDLADRMFHSIKEAWTSASKHNMADVKELIPEFFYLPEFLMNTNNFDLGLKQNGTPLNDVVLPPWAKNDAREFITRAQNGAGVRLRVPTPPRVDRSDFRKNATIGFINNFGQIPKQLFKRPHPAKKCGGGVVGNQRPYSSILDGGGNLISALGGNGDRNVMQSVGNLVSVGFGGGDKEKCFYHGVDLLRPTATVVKELKGPVGQILPLDNKPNSILAVEQNKALMGARSYVSWGFADCSLRVCHVDSDRPTLICELTQNVDWNGEVVACAVANEKIFVTGQTNSVLCVWELSQYTSNTNTPLLANNTASYSNIPSITLKSSLHGHSDAITCLAVSSAYNIVLSGSKDRTCVIWDLARHDFTRQLPVHEAAIDAVAINDCSGELASADGCNLRLWSINGDPLALVDTSMNSSVHSTVLCIAFSTLNDWDGENVVVTGSTDGIVRFWSLAFVQDRGGNVESESDDESCRDKDPDKDEDEFEEARKREINIRKRGSLRGSKSEGNLSDDGGFEVLSEREIAGAFALAPGCVWKRELCFRGKLTLHTSYERKDNLEPAAITSLGVARDHKSLYVGDARGRVYGWSVSDSSGGGRADHWVRDEASDSCTGCSVKFTITERKHHCRNCGQVFCAKCSRFESEIFRLKILKPVRVCEPCYVNLKGKVTPAT</sequence>
<keyword evidence="3" id="KW-0677">Repeat</keyword>